<proteinExistence type="predicted"/>
<evidence type="ECO:0008006" key="5">
    <source>
        <dbReference type="Google" id="ProtNLM"/>
    </source>
</evidence>
<feature type="region of interest" description="Disordered" evidence="1">
    <location>
        <begin position="1"/>
        <end position="21"/>
    </location>
</feature>
<feature type="transmembrane region" description="Helical" evidence="2">
    <location>
        <begin position="63"/>
        <end position="86"/>
    </location>
</feature>
<keyword evidence="2" id="KW-1133">Transmembrane helix</keyword>
<keyword evidence="2" id="KW-0472">Membrane</keyword>
<feature type="compositionally biased region" description="Basic and acidic residues" evidence="1">
    <location>
        <begin position="1"/>
        <end position="14"/>
    </location>
</feature>
<evidence type="ECO:0000256" key="1">
    <source>
        <dbReference type="SAM" id="MobiDB-lite"/>
    </source>
</evidence>
<dbReference type="AlphaFoldDB" id="A0A1G2E5V6"/>
<dbReference type="Proteomes" id="UP000178106">
    <property type="component" value="Unassembled WGS sequence"/>
</dbReference>
<accession>A0A1G2E5V6</accession>
<evidence type="ECO:0000313" key="3">
    <source>
        <dbReference type="EMBL" id="OGZ20730.1"/>
    </source>
</evidence>
<organism evidence="3 4">
    <name type="scientific">Candidatus Lloydbacteria bacterium RIFOXYC12_FULL_46_25</name>
    <dbReference type="NCBI Taxonomy" id="1798670"/>
    <lineage>
        <taxon>Bacteria</taxon>
        <taxon>Candidatus Lloydiibacteriota</taxon>
    </lineage>
</organism>
<comment type="caution">
    <text evidence="3">The sequence shown here is derived from an EMBL/GenBank/DDBJ whole genome shotgun (WGS) entry which is preliminary data.</text>
</comment>
<evidence type="ECO:0000256" key="2">
    <source>
        <dbReference type="SAM" id="Phobius"/>
    </source>
</evidence>
<gene>
    <name evidence="3" type="ORF">A2494_03240</name>
</gene>
<reference evidence="3 4" key="1">
    <citation type="journal article" date="2016" name="Nat. Commun.">
        <title>Thousands of microbial genomes shed light on interconnected biogeochemical processes in an aquifer system.</title>
        <authorList>
            <person name="Anantharaman K."/>
            <person name="Brown C.T."/>
            <person name="Hug L.A."/>
            <person name="Sharon I."/>
            <person name="Castelle C.J."/>
            <person name="Probst A.J."/>
            <person name="Thomas B.C."/>
            <person name="Singh A."/>
            <person name="Wilkins M.J."/>
            <person name="Karaoz U."/>
            <person name="Brodie E.L."/>
            <person name="Williams K.H."/>
            <person name="Hubbard S.S."/>
            <person name="Banfield J.F."/>
        </authorList>
    </citation>
    <scope>NUCLEOTIDE SEQUENCE [LARGE SCALE GENOMIC DNA]</scope>
</reference>
<name>A0A1G2E5V6_9BACT</name>
<protein>
    <recommendedName>
        <fullName evidence="5">DUF11 domain-containing protein</fullName>
    </recommendedName>
</protein>
<evidence type="ECO:0000313" key="4">
    <source>
        <dbReference type="Proteomes" id="UP000178106"/>
    </source>
</evidence>
<keyword evidence="2" id="KW-0812">Transmembrane</keyword>
<dbReference type="EMBL" id="MHLU01000007">
    <property type="protein sequence ID" value="OGZ20730.1"/>
    <property type="molecule type" value="Genomic_DNA"/>
</dbReference>
<sequence length="643" mass="70015">MDTEYESSRIERTKRGLYSPDGKEISSGRLTELSPSDIEVANNWNDTEIVSVREKAPKKPISIFLVKIFVILAIVSVIGSGGYLLYQYFDPLGRPSDKNIQIAFDVPVGAKPGVPVDVIIRVANQNRVALEYANLSLVLPSGTRSGDDLNKDVREEKKLFGSIAPGEVKEYRTKQIFLGEENTDKEISVILEYRFSGINSIFIKNESRPVHMLASPINLTVDTLKEVNAGQQLELSVSGLSNTVMPLRDVFVVAEYPASFNFQDAEPKPTFGNNVWRIGSLDPAGKFAIKIRGVLSGQDTEEKVFYMTAGVGSDKTERSIDTVYTKILSSVTLKRPFIGINLAINGKPAGDAVGQFGQKIEGLVGWTNNLPTRIVNAQIEVRLRGVALDRPTISAGSGGFYRSSDDTIFWDKRGDPTLALLEAGQSGSVAFRFMPLPSVTGNQLLTNPTVTAEVTVRGERVSESGVPEEIKTVMTQNVRISSQAQFATRAVYYVGPFVNSGPVPPKVEQETSYTIIWSIMNTSNAITGAEIRGVLPPYVKWAGSVSPAKENIIYNPSTNEVVWSPGDIPAGTGVGKPPREVAFQLVLTPSLSQVKKSPSLLTNIRFRAIDTFTNVEFIDEKSDISTNLSTDPKAPSGSADVVP</sequence>